<feature type="region of interest" description="Disordered" evidence="1">
    <location>
        <begin position="25"/>
        <end position="49"/>
    </location>
</feature>
<accession>A0A9W8KCC7</accession>
<gene>
    <name evidence="2" type="ORF">NLJ89_g2356</name>
</gene>
<dbReference type="AlphaFoldDB" id="A0A9W8KCC7"/>
<protein>
    <submittedName>
        <fullName evidence="2">Uncharacterized protein</fullName>
    </submittedName>
</protein>
<feature type="compositionally biased region" description="Polar residues" evidence="1">
    <location>
        <begin position="31"/>
        <end position="41"/>
    </location>
</feature>
<sequence length="205" mass="21827">MSHNTNQLYFHQADGLNVKDSSFKAADTRAPGNSSGSSIQFATGAKGGTVENSNVDAYTGDGSNIDLTKWMLSTRPLPRDAIKADQSAILSANFPQALQQSMTNNGDMSQLRVNRPSGAYDIPPTPGPEAPLHIPPYSYGTLPSQYAPGHRVPQGQPSYGPVTPPYTPAHSYVNAQSPYPPGHGSSRGHPVYCREDPSYGPGSQQ</sequence>
<proteinExistence type="predicted"/>
<evidence type="ECO:0000256" key="1">
    <source>
        <dbReference type="SAM" id="MobiDB-lite"/>
    </source>
</evidence>
<dbReference type="Proteomes" id="UP001148786">
    <property type="component" value="Unassembled WGS sequence"/>
</dbReference>
<organism evidence="2 3">
    <name type="scientific">Agrocybe chaxingu</name>
    <dbReference type="NCBI Taxonomy" id="84603"/>
    <lineage>
        <taxon>Eukaryota</taxon>
        <taxon>Fungi</taxon>
        <taxon>Dikarya</taxon>
        <taxon>Basidiomycota</taxon>
        <taxon>Agaricomycotina</taxon>
        <taxon>Agaricomycetes</taxon>
        <taxon>Agaricomycetidae</taxon>
        <taxon>Agaricales</taxon>
        <taxon>Agaricineae</taxon>
        <taxon>Strophariaceae</taxon>
        <taxon>Agrocybe</taxon>
    </lineage>
</organism>
<reference evidence="2" key="1">
    <citation type="submission" date="2022-07" db="EMBL/GenBank/DDBJ databases">
        <title>Genome Sequence of Agrocybe chaxingu.</title>
        <authorList>
            <person name="Buettner E."/>
        </authorList>
    </citation>
    <scope>NUCLEOTIDE SEQUENCE</scope>
    <source>
        <strain evidence="2">MP-N11</strain>
    </source>
</reference>
<name>A0A9W8KCC7_9AGAR</name>
<dbReference type="EMBL" id="JANKHO010000143">
    <property type="protein sequence ID" value="KAJ3514476.1"/>
    <property type="molecule type" value="Genomic_DNA"/>
</dbReference>
<evidence type="ECO:0000313" key="3">
    <source>
        <dbReference type="Proteomes" id="UP001148786"/>
    </source>
</evidence>
<evidence type="ECO:0000313" key="2">
    <source>
        <dbReference type="EMBL" id="KAJ3514476.1"/>
    </source>
</evidence>
<keyword evidence="3" id="KW-1185">Reference proteome</keyword>
<comment type="caution">
    <text evidence="2">The sequence shown here is derived from an EMBL/GenBank/DDBJ whole genome shotgun (WGS) entry which is preliminary data.</text>
</comment>
<feature type="region of interest" description="Disordered" evidence="1">
    <location>
        <begin position="145"/>
        <end position="205"/>
    </location>
</feature>